<dbReference type="RefSeq" id="WP_012213545.1">
    <property type="nucleotide sequence ID" value="NC_010084.1"/>
</dbReference>
<dbReference type="AlphaFoldDB" id="A0A0H3KMW8"/>
<dbReference type="EMBL" id="AP009385">
    <property type="protein sequence ID" value="BAG43329.1"/>
    <property type="molecule type" value="Genomic_DNA"/>
</dbReference>
<evidence type="ECO:0000313" key="2">
    <source>
        <dbReference type="Proteomes" id="UP000008815"/>
    </source>
</evidence>
<accession>A0A0H3KMW8</accession>
<dbReference type="KEGG" id="bmu:Bmul_1848"/>
<dbReference type="Proteomes" id="UP000008815">
    <property type="component" value="Chromosome 1"/>
</dbReference>
<proteinExistence type="predicted"/>
<dbReference type="HOGENOM" id="CLU_176128_0_0_4"/>
<evidence type="ECO:0000313" key="1">
    <source>
        <dbReference type="EMBL" id="BAG43329.1"/>
    </source>
</evidence>
<sequence length="80" mass="8738">MDTTKTGGPAFPIADPFALRPRDEAELERIASGMTLRDWFAGQALVATYLNGFAGPSDDQRAATAYRMADAMLRTREVSQ</sequence>
<reference evidence="1 2" key="1">
    <citation type="submission" date="2007-04" db="EMBL/GenBank/DDBJ databases">
        <title>Complete genome sequence of Burkholderia multivorans ATCC 17616.</title>
        <authorList>
            <person name="Ohtsubo Y."/>
            <person name="Yamashita A."/>
            <person name="Kurokawa K."/>
            <person name="Takami H."/>
            <person name="Yuhara S."/>
            <person name="Nishiyama E."/>
            <person name="Endo R."/>
            <person name="Miyazaki R."/>
            <person name="Ono A."/>
            <person name="Yano K."/>
            <person name="Ito M."/>
            <person name="Sota M."/>
            <person name="Yuji N."/>
            <person name="Hattori M."/>
            <person name="Tsuda M."/>
        </authorList>
    </citation>
    <scope>NUCLEOTIDE SEQUENCE [LARGE SCALE GENOMIC DNA]</scope>
    <source>
        <strain evidence="2">ATCC 17616 / 249</strain>
    </source>
</reference>
<dbReference type="KEGG" id="bmj:BMULJ_01393"/>
<name>A0A0H3KMW8_BURM1</name>
<keyword evidence="2" id="KW-1185">Reference proteome</keyword>
<gene>
    <name evidence="1" type="ordered locus">BMULJ_01393</name>
</gene>
<protein>
    <submittedName>
        <fullName evidence="1">Bacteriophage protein</fullName>
    </submittedName>
</protein>
<organism evidence="1 2">
    <name type="scientific">Burkholderia multivorans (strain ATCC 17616 / 249)</name>
    <dbReference type="NCBI Taxonomy" id="395019"/>
    <lineage>
        <taxon>Bacteria</taxon>
        <taxon>Pseudomonadati</taxon>
        <taxon>Pseudomonadota</taxon>
        <taxon>Betaproteobacteria</taxon>
        <taxon>Burkholderiales</taxon>
        <taxon>Burkholderiaceae</taxon>
        <taxon>Burkholderia</taxon>
        <taxon>Burkholderia cepacia complex</taxon>
    </lineage>
</organism>
<dbReference type="STRING" id="395019.BMULJ_01393"/>